<dbReference type="InterPro" id="IPR036724">
    <property type="entry name" value="Cobalamin-bd_sf"/>
</dbReference>
<accession>A0A6J4SK99</accession>
<evidence type="ECO:0000313" key="4">
    <source>
        <dbReference type="EMBL" id="CAA9501546.1"/>
    </source>
</evidence>
<dbReference type="InterPro" id="IPR036594">
    <property type="entry name" value="Meth_synthase_dom"/>
</dbReference>
<dbReference type="PANTHER" id="PTHR45833">
    <property type="entry name" value="METHIONINE SYNTHASE"/>
    <property type="match status" value="1"/>
</dbReference>
<dbReference type="InterPro" id="IPR006158">
    <property type="entry name" value="Cobalamin-bd"/>
</dbReference>
<dbReference type="Pfam" id="PF02310">
    <property type="entry name" value="B12-binding"/>
    <property type="match status" value="1"/>
</dbReference>
<dbReference type="InterPro" id="IPR003759">
    <property type="entry name" value="Cbl-bd_cap"/>
</dbReference>
<keyword evidence="2" id="KW-0170">Cobalt</keyword>
<dbReference type="GO" id="GO:0005829">
    <property type="term" value="C:cytosol"/>
    <property type="evidence" value="ECO:0007669"/>
    <property type="project" value="TreeGrafter"/>
</dbReference>
<protein>
    <recommendedName>
        <fullName evidence="3">B12-binding domain-containing protein</fullName>
    </recommendedName>
</protein>
<dbReference type="Pfam" id="PF02607">
    <property type="entry name" value="B12-binding_2"/>
    <property type="match status" value="1"/>
</dbReference>
<proteinExistence type="predicted"/>
<evidence type="ECO:0000256" key="1">
    <source>
        <dbReference type="ARBA" id="ARBA00022723"/>
    </source>
</evidence>
<keyword evidence="1" id="KW-0479">Metal-binding</keyword>
<dbReference type="GO" id="GO:0008705">
    <property type="term" value="F:methionine synthase activity"/>
    <property type="evidence" value="ECO:0007669"/>
    <property type="project" value="TreeGrafter"/>
</dbReference>
<dbReference type="InterPro" id="IPR050554">
    <property type="entry name" value="Met_Synthase/Corrinoid"/>
</dbReference>
<dbReference type="SUPFAM" id="SSF52242">
    <property type="entry name" value="Cobalamin (vitamin B12)-binding domain"/>
    <property type="match status" value="1"/>
</dbReference>
<gene>
    <name evidence="4" type="ORF">AVDCRST_MAG45-1341</name>
</gene>
<evidence type="ECO:0000256" key="2">
    <source>
        <dbReference type="ARBA" id="ARBA00023285"/>
    </source>
</evidence>
<dbReference type="AlphaFoldDB" id="A0A6J4SK99"/>
<dbReference type="SMART" id="SM01018">
    <property type="entry name" value="B12-binding_2"/>
    <property type="match status" value="1"/>
</dbReference>
<evidence type="ECO:0000259" key="3">
    <source>
        <dbReference type="PROSITE" id="PS51332"/>
    </source>
</evidence>
<reference evidence="4" key="1">
    <citation type="submission" date="2020-02" db="EMBL/GenBank/DDBJ databases">
        <authorList>
            <person name="Meier V. D."/>
        </authorList>
    </citation>
    <scope>NUCLEOTIDE SEQUENCE</scope>
    <source>
        <strain evidence="4">AVDCRST_MAG45</strain>
    </source>
</reference>
<feature type="domain" description="B12-binding" evidence="3">
    <location>
        <begin position="104"/>
        <end position="228"/>
    </location>
</feature>
<sequence>MEFPTGSGPLNRAALLQELREAYTAALLLGEEVKAEIVMREAIDAGLDEEVIHREVLAPSMRRVGDLWERGTLSVADEHLATQITLRVLALEREVVRVAGGRWRHRVMLAAVEGEEHTVGLQMVGNLLANAGYDARYLGADVPIDSLASIVEKHRPRVFVLSATMPANGELLRLAMDEVRRGDPGTALLVGGQGVPEELREEEGLVVTREVSNVVESVDALIRRPGLN</sequence>
<dbReference type="EMBL" id="CADCVU010000114">
    <property type="protein sequence ID" value="CAA9501546.1"/>
    <property type="molecule type" value="Genomic_DNA"/>
</dbReference>
<dbReference type="GO" id="GO:0046653">
    <property type="term" value="P:tetrahydrofolate metabolic process"/>
    <property type="evidence" value="ECO:0007669"/>
    <property type="project" value="TreeGrafter"/>
</dbReference>
<organism evidence="4">
    <name type="scientific">uncultured Solirubrobacterales bacterium</name>
    <dbReference type="NCBI Taxonomy" id="768556"/>
    <lineage>
        <taxon>Bacteria</taxon>
        <taxon>Bacillati</taxon>
        <taxon>Actinomycetota</taxon>
        <taxon>Thermoleophilia</taxon>
        <taxon>Solirubrobacterales</taxon>
        <taxon>environmental samples</taxon>
    </lineage>
</organism>
<dbReference type="Gene3D" id="1.10.1240.10">
    <property type="entry name" value="Methionine synthase domain"/>
    <property type="match status" value="1"/>
</dbReference>
<dbReference type="PANTHER" id="PTHR45833:SF1">
    <property type="entry name" value="METHIONINE SYNTHASE"/>
    <property type="match status" value="1"/>
</dbReference>
<dbReference type="Gene3D" id="3.40.50.280">
    <property type="entry name" value="Cobalamin-binding domain"/>
    <property type="match status" value="1"/>
</dbReference>
<dbReference type="GO" id="GO:0046872">
    <property type="term" value="F:metal ion binding"/>
    <property type="evidence" value="ECO:0007669"/>
    <property type="project" value="UniProtKB-KW"/>
</dbReference>
<dbReference type="GO" id="GO:0050667">
    <property type="term" value="P:homocysteine metabolic process"/>
    <property type="evidence" value="ECO:0007669"/>
    <property type="project" value="TreeGrafter"/>
</dbReference>
<dbReference type="GO" id="GO:0031419">
    <property type="term" value="F:cobalamin binding"/>
    <property type="evidence" value="ECO:0007669"/>
    <property type="project" value="InterPro"/>
</dbReference>
<name>A0A6J4SK99_9ACTN</name>
<dbReference type="PROSITE" id="PS51332">
    <property type="entry name" value="B12_BINDING"/>
    <property type="match status" value="1"/>
</dbReference>